<evidence type="ECO:0000256" key="5">
    <source>
        <dbReference type="ARBA" id="ARBA00022840"/>
    </source>
</evidence>
<comment type="similarity">
    <text evidence="1">Belongs to the DEAD box helicase family. DEAH subfamily.</text>
</comment>
<name>J9E2D7_WUCBA</name>
<dbReference type="GO" id="GO:0050684">
    <property type="term" value="P:regulation of mRNA processing"/>
    <property type="evidence" value="ECO:0007669"/>
    <property type="project" value="TreeGrafter"/>
</dbReference>
<protein>
    <recommendedName>
        <fullName evidence="6">Helicase-associated domain-containing protein</fullName>
    </recommendedName>
</protein>
<dbReference type="InterPro" id="IPR048333">
    <property type="entry name" value="HA2_WH"/>
</dbReference>
<evidence type="ECO:0000256" key="4">
    <source>
        <dbReference type="ARBA" id="ARBA00022806"/>
    </source>
</evidence>
<keyword evidence="2" id="KW-0547">Nucleotide-binding</keyword>
<evidence type="ECO:0000256" key="3">
    <source>
        <dbReference type="ARBA" id="ARBA00022801"/>
    </source>
</evidence>
<dbReference type="Pfam" id="PF04408">
    <property type="entry name" value="WHD_HA2"/>
    <property type="match status" value="1"/>
</dbReference>
<dbReference type="GO" id="GO:0016887">
    <property type="term" value="F:ATP hydrolysis activity"/>
    <property type="evidence" value="ECO:0007669"/>
    <property type="project" value="TreeGrafter"/>
</dbReference>
<evidence type="ECO:0000313" key="8">
    <source>
        <dbReference type="Proteomes" id="UP000004810"/>
    </source>
</evidence>
<dbReference type="InterPro" id="IPR007502">
    <property type="entry name" value="Helicase-assoc_dom"/>
</dbReference>
<comment type="caution">
    <text evidence="7">The sequence shown here is derived from an EMBL/GenBank/DDBJ whole genome shotgun (WGS) entry which is preliminary data.</text>
</comment>
<dbReference type="GO" id="GO:0005730">
    <property type="term" value="C:nucleolus"/>
    <property type="evidence" value="ECO:0007669"/>
    <property type="project" value="TreeGrafter"/>
</dbReference>
<dbReference type="GO" id="GO:0005524">
    <property type="term" value="F:ATP binding"/>
    <property type="evidence" value="ECO:0007669"/>
    <property type="project" value="UniProtKB-KW"/>
</dbReference>
<dbReference type="InterPro" id="IPR027417">
    <property type="entry name" value="P-loop_NTPase"/>
</dbReference>
<reference evidence="8" key="1">
    <citation type="submission" date="2012-08" db="EMBL/GenBank/DDBJ databases">
        <title>The Genome Sequence of Wuchereria bancrofti.</title>
        <authorList>
            <person name="Nutman T.B."/>
            <person name="Fink D.L."/>
            <person name="Russ C."/>
            <person name="Young S."/>
            <person name="Zeng Q."/>
            <person name="Koehrsen M."/>
            <person name="Alvarado L."/>
            <person name="Berlin A."/>
            <person name="Chapman S.B."/>
            <person name="Chen Z."/>
            <person name="Freedman E."/>
            <person name="Gellesch M."/>
            <person name="Goldberg J."/>
            <person name="Griggs A."/>
            <person name="Gujja S."/>
            <person name="Heilman E.R."/>
            <person name="Heiman D."/>
            <person name="Hepburn T."/>
            <person name="Howarth C."/>
            <person name="Jen D."/>
            <person name="Larson L."/>
            <person name="Lewis B."/>
            <person name="Mehta T."/>
            <person name="Park D."/>
            <person name="Pearson M."/>
            <person name="Roberts A."/>
            <person name="Saif S."/>
            <person name="Shea T."/>
            <person name="Shenoy N."/>
            <person name="Sisk P."/>
            <person name="Stolte C."/>
            <person name="Sykes S."/>
            <person name="Walk T."/>
            <person name="White J."/>
            <person name="Yandava C."/>
            <person name="Haas B."/>
            <person name="Henn M.R."/>
            <person name="Nusbaum C."/>
            <person name="Birren B."/>
        </authorList>
    </citation>
    <scope>NUCLEOTIDE SEQUENCE [LARGE SCALE GENOMIC DNA]</scope>
    <source>
        <strain evidence="8">NA</strain>
    </source>
</reference>
<accession>J9E2D7</accession>
<keyword evidence="5" id="KW-0067">ATP-binding</keyword>
<dbReference type="SMART" id="SM00847">
    <property type="entry name" value="HA2"/>
    <property type="match status" value="1"/>
</dbReference>
<keyword evidence="3" id="KW-0378">Hydrolase</keyword>
<evidence type="ECO:0000259" key="6">
    <source>
        <dbReference type="SMART" id="SM00847"/>
    </source>
</evidence>
<gene>
    <name evidence="7" type="ORF">WUBG_12677</name>
</gene>
<dbReference type="GO" id="GO:0003724">
    <property type="term" value="F:RNA helicase activity"/>
    <property type="evidence" value="ECO:0007669"/>
    <property type="project" value="TreeGrafter"/>
</dbReference>
<proteinExistence type="inferred from homology"/>
<dbReference type="GO" id="GO:1990904">
    <property type="term" value="C:ribonucleoprotein complex"/>
    <property type="evidence" value="ECO:0007669"/>
    <property type="project" value="TreeGrafter"/>
</dbReference>
<dbReference type="EMBL" id="ADBV01009103">
    <property type="protein sequence ID" value="EJW76411.1"/>
    <property type="molecule type" value="Genomic_DNA"/>
</dbReference>
<evidence type="ECO:0000313" key="7">
    <source>
        <dbReference type="EMBL" id="EJW76411.1"/>
    </source>
</evidence>
<evidence type="ECO:0000256" key="2">
    <source>
        <dbReference type="ARBA" id="ARBA00022741"/>
    </source>
</evidence>
<dbReference type="PANTHER" id="PTHR18934:SF119">
    <property type="entry name" value="ATP-DEPENDENT RNA HELICASE A"/>
    <property type="match status" value="1"/>
</dbReference>
<feature type="domain" description="Helicase-associated" evidence="6">
    <location>
        <begin position="128"/>
        <end position="219"/>
    </location>
</feature>
<sequence>MNVQAAARIVALRPCIEALVVRSCLNPEATNKVDENDNKLLMILKQLSSPFDWSPNEKVTGTQQQEYACVKGISRSSYIRGLEEYRTAEMLRIPLHEIALMVKLIGLGSIGDFLAKAIEPPPIDSIIEAEVLLRDMSALDSNSELTELGRILARLPIEPVLGKTLILATACGIGELLATISAASSFATPYIPPDRTTSKLSSQQRSFSGNRFSDHIALICVYNRWCEAFDQDTIAEKDFCERFSLNSTVLRMIRVAKRQLTDTLISCGFSESLFIPLAVSNREPDSNLDLILSLLVYALYPNVCHYRDKRRVYTLEQATALMSKQSVNTPFHSSDIIKFPSPLFVFSEK</sequence>
<dbReference type="GO" id="GO:0003723">
    <property type="term" value="F:RNA binding"/>
    <property type="evidence" value="ECO:0007669"/>
    <property type="project" value="TreeGrafter"/>
</dbReference>
<organism evidence="7 8">
    <name type="scientific">Wuchereria bancrofti</name>
    <dbReference type="NCBI Taxonomy" id="6293"/>
    <lineage>
        <taxon>Eukaryota</taxon>
        <taxon>Metazoa</taxon>
        <taxon>Ecdysozoa</taxon>
        <taxon>Nematoda</taxon>
        <taxon>Chromadorea</taxon>
        <taxon>Rhabditida</taxon>
        <taxon>Spirurina</taxon>
        <taxon>Spiruromorpha</taxon>
        <taxon>Filarioidea</taxon>
        <taxon>Onchocercidae</taxon>
        <taxon>Wuchereria</taxon>
    </lineage>
</organism>
<keyword evidence="4" id="KW-0347">Helicase</keyword>
<dbReference type="GO" id="GO:0043138">
    <property type="term" value="F:3'-5' DNA helicase activity"/>
    <property type="evidence" value="ECO:0007669"/>
    <property type="project" value="TreeGrafter"/>
</dbReference>
<dbReference type="SUPFAM" id="SSF52540">
    <property type="entry name" value="P-loop containing nucleoside triphosphate hydrolases"/>
    <property type="match status" value="1"/>
</dbReference>
<dbReference type="AlphaFoldDB" id="J9E2D7"/>
<feature type="non-terminal residue" evidence="7">
    <location>
        <position position="349"/>
    </location>
</feature>
<dbReference type="PANTHER" id="PTHR18934">
    <property type="entry name" value="ATP-DEPENDENT RNA HELICASE"/>
    <property type="match status" value="1"/>
</dbReference>
<evidence type="ECO:0000256" key="1">
    <source>
        <dbReference type="ARBA" id="ARBA00008792"/>
    </source>
</evidence>
<dbReference type="Proteomes" id="UP000004810">
    <property type="component" value="Unassembled WGS sequence"/>
</dbReference>
<dbReference type="Gene3D" id="1.20.120.1080">
    <property type="match status" value="1"/>
</dbReference>
<dbReference type="GO" id="GO:0045944">
    <property type="term" value="P:positive regulation of transcription by RNA polymerase II"/>
    <property type="evidence" value="ECO:0007669"/>
    <property type="project" value="TreeGrafter"/>
</dbReference>